<protein>
    <submittedName>
        <fullName evidence="2">Alpha/beta fold hydrolase</fullName>
    </submittedName>
</protein>
<geneLocation type="plasmid" evidence="2">
    <name>unnamed1</name>
</geneLocation>
<dbReference type="GO" id="GO:0016787">
    <property type="term" value="F:hydrolase activity"/>
    <property type="evidence" value="ECO:0007669"/>
    <property type="project" value="UniProtKB-KW"/>
</dbReference>
<organism evidence="2">
    <name type="scientific">Alloyangia sp. H15</name>
    <dbReference type="NCBI Taxonomy" id="3029062"/>
    <lineage>
        <taxon>Bacteria</taxon>
        <taxon>Pseudomonadati</taxon>
        <taxon>Pseudomonadota</taxon>
        <taxon>Alphaproteobacteria</taxon>
        <taxon>Rhodobacterales</taxon>
        <taxon>Roseobacteraceae</taxon>
        <taxon>Alloyangia</taxon>
    </lineage>
</organism>
<accession>A0AAU8ARL3</accession>
<dbReference type="AlphaFoldDB" id="A0AAU8ARL3"/>
<dbReference type="Pfam" id="PF00561">
    <property type="entry name" value="Abhydrolase_1"/>
    <property type="match status" value="1"/>
</dbReference>
<dbReference type="InterPro" id="IPR029058">
    <property type="entry name" value="AB_hydrolase_fold"/>
</dbReference>
<reference evidence="2" key="1">
    <citation type="submission" date="2023-02" db="EMBL/GenBank/DDBJ databases">
        <title>Description and genomic characterization of Salipiger bruguierae sp. nov., isolated from the sediment of mangrove plant Bruguiera sexangula.</title>
        <authorList>
            <person name="Long M."/>
        </authorList>
    </citation>
    <scope>NUCLEOTIDE SEQUENCE</scope>
    <source>
        <strain evidence="2">H15</strain>
        <plasmid evidence="2">unnamed1</plasmid>
    </source>
</reference>
<keyword evidence="2" id="KW-0378">Hydrolase</keyword>
<dbReference type="RefSeq" id="WP_353475885.1">
    <property type="nucleotide sequence ID" value="NZ_CP123386.1"/>
</dbReference>
<dbReference type="PANTHER" id="PTHR43433:SF5">
    <property type="entry name" value="AB HYDROLASE-1 DOMAIN-CONTAINING PROTEIN"/>
    <property type="match status" value="1"/>
</dbReference>
<dbReference type="PRINTS" id="PR00111">
    <property type="entry name" value="ABHYDROLASE"/>
</dbReference>
<name>A0AAU8ARL3_9RHOB</name>
<evidence type="ECO:0000313" key="2">
    <source>
        <dbReference type="EMBL" id="XCC96994.1"/>
    </source>
</evidence>
<sequence>MTDLYSEVSGRDGAPFLLLLNSLGATHAMWDGQLGHLNSFYRVIRCDARGHSRSPAPDGPYCFDDLVADAFGVLDRHGAATASVMGLSLGGMTALGMGLAQPARIERILCCAARADAPPPFVQSWQDRLHLLDTGGLEAVWQVTEDKWLSAESRAAHPERTEALRAGFLGTSEAGYRGCAAALLQLDYLRQLPGLLPPTLYVAGEKDAAAPAGAMQAMAAATPGARCVVIPGAAHVVNVDNPADFQHAIGGFLGLDVE</sequence>
<dbReference type="InterPro" id="IPR050471">
    <property type="entry name" value="AB_hydrolase"/>
</dbReference>
<dbReference type="SUPFAM" id="SSF53474">
    <property type="entry name" value="alpha/beta-Hydrolases"/>
    <property type="match status" value="1"/>
</dbReference>
<dbReference type="InterPro" id="IPR000073">
    <property type="entry name" value="AB_hydrolase_1"/>
</dbReference>
<dbReference type="PANTHER" id="PTHR43433">
    <property type="entry name" value="HYDROLASE, ALPHA/BETA FOLD FAMILY PROTEIN"/>
    <property type="match status" value="1"/>
</dbReference>
<dbReference type="EMBL" id="CP123386">
    <property type="protein sequence ID" value="XCC96994.1"/>
    <property type="molecule type" value="Genomic_DNA"/>
</dbReference>
<proteinExistence type="predicted"/>
<evidence type="ECO:0000259" key="1">
    <source>
        <dbReference type="Pfam" id="PF00561"/>
    </source>
</evidence>
<dbReference type="Gene3D" id="3.40.50.1820">
    <property type="entry name" value="alpha/beta hydrolase"/>
    <property type="match status" value="1"/>
</dbReference>
<gene>
    <name evidence="2" type="ORF">PVT71_23175</name>
</gene>
<keyword evidence="2" id="KW-0614">Plasmid</keyword>
<feature type="domain" description="AB hydrolase-1" evidence="1">
    <location>
        <begin position="16"/>
        <end position="242"/>
    </location>
</feature>